<feature type="domain" description="DUF753" evidence="2">
    <location>
        <begin position="629"/>
        <end position="697"/>
    </location>
</feature>
<dbReference type="PANTHER" id="PTHR21721:SF26">
    <property type="entry name" value="DUF753 DOMAIN-CONTAINING PROTEIN-RELATED"/>
    <property type="match status" value="1"/>
</dbReference>
<feature type="domain" description="DUF753" evidence="2">
    <location>
        <begin position="3319"/>
        <end position="3387"/>
    </location>
</feature>
<accession>A0A9J7IA45</accession>
<feature type="domain" description="DUF753" evidence="2">
    <location>
        <begin position="1124"/>
        <end position="1202"/>
    </location>
</feature>
<feature type="domain" description="DUF753" evidence="2">
    <location>
        <begin position="211"/>
        <end position="281"/>
    </location>
</feature>
<evidence type="ECO:0000313" key="3">
    <source>
        <dbReference type="Proteomes" id="UP001652621"/>
    </source>
</evidence>
<evidence type="ECO:0000256" key="1">
    <source>
        <dbReference type="SAM" id="SignalP"/>
    </source>
</evidence>
<feature type="domain" description="DUF753" evidence="2">
    <location>
        <begin position="2897"/>
        <end position="2964"/>
    </location>
</feature>
<name>A0A9J7IA45_MUSDO</name>
<feature type="domain" description="DUF753" evidence="2">
    <location>
        <begin position="1799"/>
        <end position="1878"/>
    </location>
</feature>
<feature type="signal peptide" evidence="1">
    <location>
        <begin position="1"/>
        <end position="21"/>
    </location>
</feature>
<gene>
    <name evidence="4" type="primary">LOC101892423</name>
</gene>
<feature type="domain" description="DUF753" evidence="2">
    <location>
        <begin position="376"/>
        <end position="442"/>
    </location>
</feature>
<feature type="domain" description="DUF753" evidence="2">
    <location>
        <begin position="122"/>
        <end position="201"/>
    </location>
</feature>
<dbReference type="VEuPathDB" id="VectorBase:MDOMA2_006498"/>
<feature type="domain" description="DUF753" evidence="2">
    <location>
        <begin position="2049"/>
        <end position="2118"/>
    </location>
</feature>
<feature type="chain" id="PRO_5046140067" evidence="1">
    <location>
        <begin position="22"/>
        <end position="3841"/>
    </location>
</feature>
<dbReference type="RefSeq" id="XP_005192219.2">
    <property type="nucleotide sequence ID" value="XM_005192162.4"/>
</dbReference>
<feature type="domain" description="DUF753" evidence="2">
    <location>
        <begin position="1301"/>
        <end position="1369"/>
    </location>
</feature>
<feature type="domain" description="DUF753" evidence="2">
    <location>
        <begin position="3409"/>
        <end position="3480"/>
    </location>
</feature>
<feature type="domain" description="DUF753" evidence="2">
    <location>
        <begin position="2985"/>
        <end position="3056"/>
    </location>
</feature>
<evidence type="ECO:0000313" key="4">
    <source>
        <dbReference type="RefSeq" id="XP_005192219.2"/>
    </source>
</evidence>
<feature type="domain" description="DUF753" evidence="2">
    <location>
        <begin position="2644"/>
        <end position="2723"/>
    </location>
</feature>
<reference evidence="4" key="1">
    <citation type="submission" date="2025-08" db="UniProtKB">
        <authorList>
            <consortium name="RefSeq"/>
        </authorList>
    </citation>
    <scope>IDENTIFICATION</scope>
    <source>
        <strain evidence="4">Aabys</strain>
        <tissue evidence="4">Whole body</tissue>
    </source>
</reference>
<feature type="domain" description="DUF753" evidence="2">
    <location>
        <begin position="3490"/>
        <end position="3562"/>
    </location>
</feature>
<dbReference type="GeneID" id="101892423"/>
<dbReference type="eggNOG" id="ENOG502T83P">
    <property type="taxonomic scope" value="Eukaryota"/>
</dbReference>
<dbReference type="OrthoDB" id="7984667at2759"/>
<feature type="domain" description="DUF753" evidence="2">
    <location>
        <begin position="3066"/>
        <end position="3146"/>
    </location>
</feature>
<feature type="domain" description="DUF753" evidence="2">
    <location>
        <begin position="3156"/>
        <end position="3224"/>
    </location>
</feature>
<dbReference type="Pfam" id="PF05444">
    <property type="entry name" value="DUF753"/>
    <property type="match status" value="44"/>
</dbReference>
<feature type="domain" description="DUF753" evidence="2">
    <location>
        <begin position="2733"/>
        <end position="2801"/>
    </location>
</feature>
<dbReference type="Proteomes" id="UP001652621">
    <property type="component" value="Unplaced"/>
</dbReference>
<feature type="domain" description="DUF753" evidence="2">
    <location>
        <begin position="40"/>
        <end position="112"/>
    </location>
</feature>
<evidence type="ECO:0000259" key="2">
    <source>
        <dbReference type="Pfam" id="PF05444"/>
    </source>
</evidence>
<organism evidence="3 4">
    <name type="scientific">Musca domestica</name>
    <name type="common">House fly</name>
    <dbReference type="NCBI Taxonomy" id="7370"/>
    <lineage>
        <taxon>Eukaryota</taxon>
        <taxon>Metazoa</taxon>
        <taxon>Ecdysozoa</taxon>
        <taxon>Arthropoda</taxon>
        <taxon>Hexapoda</taxon>
        <taxon>Insecta</taxon>
        <taxon>Pterygota</taxon>
        <taxon>Neoptera</taxon>
        <taxon>Endopterygota</taxon>
        <taxon>Diptera</taxon>
        <taxon>Brachycera</taxon>
        <taxon>Muscomorpha</taxon>
        <taxon>Muscoidea</taxon>
        <taxon>Muscidae</taxon>
        <taxon>Musca</taxon>
    </lineage>
</organism>
<protein>
    <submittedName>
        <fullName evidence="4">Uncharacterized protein LOC101892423</fullName>
    </submittedName>
</protein>
<feature type="domain" description="DUF753" evidence="2">
    <location>
        <begin position="1628"/>
        <end position="1696"/>
    </location>
</feature>
<feature type="domain" description="DUF753" evidence="2">
    <location>
        <begin position="3649"/>
        <end position="3721"/>
    </location>
</feature>
<feature type="domain" description="DUF753" evidence="2">
    <location>
        <begin position="1542"/>
        <end position="1618"/>
    </location>
</feature>
<feature type="domain" description="DUF753" evidence="2">
    <location>
        <begin position="2219"/>
        <end position="2299"/>
    </location>
</feature>
<proteinExistence type="predicted"/>
<keyword evidence="3" id="KW-1185">Reference proteome</keyword>
<feature type="domain" description="DUF753" evidence="2">
    <location>
        <begin position="2811"/>
        <end position="2887"/>
    </location>
</feature>
<feature type="domain" description="DUF753" evidence="2">
    <location>
        <begin position="3731"/>
        <end position="3799"/>
    </location>
</feature>
<feature type="domain" description="DUF753" evidence="2">
    <location>
        <begin position="959"/>
        <end position="1038"/>
    </location>
</feature>
<keyword evidence="1" id="KW-0732">Signal</keyword>
<feature type="domain" description="DUF753" evidence="2">
    <location>
        <begin position="1888"/>
        <end position="1954"/>
    </location>
</feature>
<dbReference type="VEuPathDB" id="VectorBase:MDOA002131"/>
<feature type="domain" description="DUF753" evidence="2">
    <location>
        <begin position="544"/>
        <end position="619"/>
    </location>
</feature>
<feature type="domain" description="DUF753" evidence="2">
    <location>
        <begin position="1964"/>
        <end position="2039"/>
    </location>
</feature>
<feature type="domain" description="DUF753" evidence="2">
    <location>
        <begin position="2388"/>
        <end position="2463"/>
    </location>
</feature>
<feature type="domain" description="DUF753" evidence="2">
    <location>
        <begin position="1465"/>
        <end position="1532"/>
    </location>
</feature>
<feature type="domain" description="DUF753" evidence="2">
    <location>
        <begin position="882"/>
        <end position="949"/>
    </location>
</feature>
<feature type="domain" description="DUF753" evidence="2">
    <location>
        <begin position="708"/>
        <end position="784"/>
    </location>
</feature>
<feature type="domain" description="DUF753" evidence="2">
    <location>
        <begin position="291"/>
        <end position="366"/>
    </location>
</feature>
<feature type="domain" description="DUF753" evidence="2">
    <location>
        <begin position="2139"/>
        <end position="2209"/>
    </location>
</feature>
<feature type="domain" description="DUF753" evidence="2">
    <location>
        <begin position="1379"/>
        <end position="1456"/>
    </location>
</feature>
<feature type="domain" description="DUF753" evidence="2">
    <location>
        <begin position="3233"/>
        <end position="3310"/>
    </location>
</feature>
<feature type="domain" description="DUF753" evidence="2">
    <location>
        <begin position="2474"/>
        <end position="2542"/>
    </location>
</feature>
<sequence length="3841" mass="424646">MLSRKSPLLLAVGILVIYVNTEIVNSTNVRSNIWHDGPINCYTCDSEDECALGNGVIQKCENNDDQTCVIVFSEKGIVNQRGCSDKIISSQNGSYCSKNPDRCPTCSSSACNEATSMDGFIECVACDSSLDKNCALNPADIIARTLCFGNCMTALYPTSKTDNPSYSLVRSCLNDRDIDDQKACLNGNDRMCHTCNQPHCNVNIMPEVRHSCYRCSGDDCEDPVREECPKYKEDDHCFMRFEEGNNDAIELGCLSDFDSEEAVIDLVKQKALYICDGMNCNGFEHLPKTFECSNCSSVNAEACATNPAAITAPKKCITMPYTQCYQRINGIATERGCLSDLVGDEFYNCLIGSDDKCQICEGNNCNEEIIPEDRLRCHRCNSNSDAACHTSPATSSVCPSYSDNDACVASYENGVTKRGCRSEFTCVEDSKGCEICVGNNCNTANLMKRVEEIYGVFQDLPLNCNTCVGDECKTGVRNPRKCEGDPYQDCMTIFNIKGEVIRRGCENLVLEEYLSHCNDNPDLCFNCKSNGCNDMTDPFTNQLCLYCDASNNSQCLFNPDAVTSTRKCTLGCISSLYPRKSNPKVYDFVRTCLEDIEPDNRESCTEENNCLVCSDEKCNTAILPETGRLSCNHCEGNNCNAQVSKPCEGYAADDQCYMYFDNVTHSVVKMGCRSELTITDILADIKQYFICDGDNCNEYDKLPEARFCYACNSENDVRCATDPSQVTTKDRCQNYPYTECYTRIRDDGHTERGCIYNLPTEIFVACNTGDPDSNCRICAENECNKNIYPSSRQQCHRCNSLIDVNCEGEPNSVQPCPLFVKNDACVTQWVDGVTRRDCATELNCDGLNRKNCRQCSEFGCNDINLANEDIGKVGVFADLPLTCYHCNGTEECQQSIGNLNVCTNNIHQTCTVVFNTEGNVIQRGCSDIVDHVCTEAGNVCYDCKSTGCNTAKKELDYINCIFCDSQSDVECTFNANNITRTRKCQGGCMTALYPRTKDDVPVYELMRTCLDDKNLDDRLSCEAKEDPQCKSCSEENCNKDQVGLHKSCYQCIGNECQNAQAQLCRSVMNNDQCFVQFDESGSVIELGCKSKYDPSEVVTLVTAKLLWLCDDDNCNHIDNLPQSQSCTLCNSLSDTECSTNPEHVVSYTTCNSLPYSHCYSRILQSGHTERGCLSNLENEEFYNCLYNKNDVECLSCVGDKCNNMIYPNGRTTCHICSSADSTTCETMPDSSEVCLRYIPNDSCVTIIDDNGFTVRGCSSQIPCDESDPTNCQKCDGNDCNTVNLMRKSDAKPGVWQNLPLTCLTCSNVDECKTGYSQEICNGKEHCMTVFNNNGEVIKRGCSGSVEEEQGPYCDVNHENCFNCNSNLCNNATSLFEYNDCIYCDSESNNKCALNPEVVARRRKCNGACMTALYPIANSSVYGVVRSCLDDKDISDQDVCASGLDSECKSCSGSACNVEIIPESRLSCYACIGENCVDANVGYCPKYKPKDQCFILFDDKSDVVQMGCVSDLDDSFVSNNIHRLYTCNSNNCNGYENIPKTTMCAECNSNDDPDCALMPQNVPSITQCTSRPNTQCYTKINNDGSTERGCVTSLSYSDMISCLSGNYNKCSTCESDRCNIQVFPPDRRRCHRCNTKDDPECESLPDSASVCPIYDSDQFCTTKLVNGHTYRGCSTEFQCNDDDKQYCRQCFESDNCNVVDLASSNIGYPGKWQGVPINCYSCEGWECQTLSLGVIGKCENNNKQNCATVFAANGTVIQRGCSDVIYNSERLSYCDKNPSLCKFCKSSGCNTAISINDYVDCIFCDGSVDSDCIFYPETKTHTRSCHKNCMTALYPRTNEDNPAYELSRSCLDDLDLDDREQCQSGIRANCKSCSEDKCNNVIVPETRLKCNVCHGNECEEYISAQCTSYRENDKCFTLFDEESNIQGMGCASDLDNSFISSNRRNLLLCEGDNCNDVLNLPQPPSCRWCSSDNDPDCASSPSTTTATVCHLYPNTECYMAVDEDGVTRRGCLSDVDEELFNDCTSGVSTKCKICSSNDCNSAIFPEERRSCIQCDSSLFSACEDNAIQFAQTCVLYRENDSCVTKLEGDRTLRGCASDFTCDTSSRETCRICNATDNCNTVNLLGLSVGTPGKWQGLPLNCYACEGLECADGNGIINVCEGNNLQTCTTVFGLNGSVEKRGCSDTISISHGDFCDQYPDRCLNCKSNGCNTGNSLDDFTDCYFCDSALDANCSTAFDEKKIRTRKCHGDCMVALYPRSSSSDPAYELARTCLDDLDLDDRDACSNDQKQFCKACSGSRCNTMSFPEDRFECYTCLDNDCEDMDIKQCNAYHPNDQCYILFNEENSIISMGCRSEFEAEVVTELLKQKKMLLCNEKGCNSPHSIPSPKYCSVCSSENNSLCATNPNLVGNMERCSSLPYTECVTRVNNYGHTERGCLGSLQNDIFFGCLMGTDNLCETCVGDKCNEIDIYPTNRRKCQQCSSAIDPLCASSPDNNKVCPLYDENDSCVTNFRNGITTRGCSSTMKCDDPENKRTCRTCDTDGCNTVNLERNSENGEPGRWQDLPITCYSCKGEEECFSKGDFRSCLNNPFQNCMTVFSNDGKVIQRGCSDVVEEDQGSYCEANPGNCMACNSNGCNVANSLDEYIECLVCDTDSGPDCSNNIGSIEKTRKCYKYCMSALYPLYQEANPSYGLVRSCYDDMDIDDRDSCAAGNKDYCQVCETEKCNTIDMPQTRYSCYICEGDSCQDPKIQQCPTYRPDDKCYVLFDEKQSIVALGCRSEFSNEDADNLLKQKRLHICEGPTCNHINSLPTAHVCNLCNSRTDKNCAVNPSEITGYTTCAALPFTECYSRVLPDGETERGCLSNLYDEEFMTCLDGTSKVCEKCIGDKCNSKIFPEDRLKCHICDSSIDPSCENAPDNLGLCPLHNNDDTCVTVFRNGFTYRGCSSSLVCDATNPRKCIKCSGEGCNTINLAKKQDDNYGKWQDLPLTCLECTGSECNSSETTKSLFCDLNNEQDCMTVFDNSGKVVRRGCADIVESEYGTYCDANEDKCLSCKSNECNSAKSQSEFTECIYCDSNKNLDCIFKPLSPDHKVRKCQDGCMTALYPSDSSHNPSYDLIRTCLNDKELSDQLECSSGNDATCKACTGEKCNVDNVPEKRFTCYTCEGENCVEPVIQLCPLYKEFDQCFIKFDNTNSISEMGCVSSFRNQPLENIIKTKRVSVCNGPNCNSLDTISKAQKCAICDSGEDISCAVNPVEIASFKSCNMLPYTGCFSILTESGHTERGCLADLPDDEFTACVLGNDENCGVCSGDGCNRDIFPVNRQQCFTCTSEEESNCESFPTSKSPCPIVSESESCITALKGNVTVRGCSSNLYCDSGDSSTCRSCFSSECNSIDLVNQVDDGYHGVWQSLPLRCFTCEGQQCLNSLGSTKTCSSRNYNQDCMTVFKSNGEVDRRGCSDDVEDYRDLYCRQNPDLCFKCKSNECNVAWSIEDYVECAFCDSFKDSLCTINPSGSGFASRICYKKCMVAMLDQRVIRSCLDDKELRVQNECNESENSECVSCSNANCNKFVFPLDRLKCHTCTGTSCTSSTGQYCEIYSKQDYCFAKYESGKVDLLGCASAQNASDLAQWEAQNKLHKCEGLECNELSRLPTESECLVCDSSKTPSCSQNPTHINTTQTCLAPKSQCMTHINSDGHTIRGCLSSLSEDEQSCVAAGTCVVCSGSKCNNEIFPTNRRSCHICNSVADKDCISNPNNPLICPIYVVNDSCVSTLSDDGIVTRGCASQVTCEKDDSDYCESCNSNNCNTGELKGSGSLVTQSLPLTLLLAVVSFNSEQEITKRVLMQNRY</sequence>
<feature type="domain" description="DUF753" evidence="2">
    <location>
        <begin position="463"/>
        <end position="533"/>
    </location>
</feature>
<feature type="domain" description="DUF753" evidence="2">
    <location>
        <begin position="1047"/>
        <end position="1115"/>
    </location>
</feature>
<feature type="domain" description="DUF753" evidence="2">
    <location>
        <begin position="1212"/>
        <end position="1280"/>
    </location>
</feature>
<feature type="domain" description="DUF753" evidence="2">
    <location>
        <begin position="2309"/>
        <end position="2377"/>
    </location>
</feature>
<dbReference type="STRING" id="7370.A0A1I8M7T3"/>
<feature type="domain" description="DUF753" evidence="2">
    <location>
        <begin position="1717"/>
        <end position="1789"/>
    </location>
</feature>
<dbReference type="PANTHER" id="PTHR21721">
    <property type="entry name" value="GH09876P-RELATED"/>
    <property type="match status" value="1"/>
</dbReference>
<feature type="domain" description="DUF753" evidence="2">
    <location>
        <begin position="793"/>
        <end position="861"/>
    </location>
</feature>
<dbReference type="InterPro" id="IPR008472">
    <property type="entry name" value="DUF753"/>
</dbReference>
<feature type="domain" description="DUF753" evidence="2">
    <location>
        <begin position="2564"/>
        <end position="2634"/>
    </location>
</feature>